<dbReference type="PANTHER" id="PTHR10491:SF4">
    <property type="entry name" value="METHIONINE ADENOSYLTRANSFERASE 2 SUBUNIT BETA"/>
    <property type="match status" value="1"/>
</dbReference>
<dbReference type="SUPFAM" id="SSF51735">
    <property type="entry name" value="NAD(P)-binding Rossmann-fold domains"/>
    <property type="match status" value="1"/>
</dbReference>
<evidence type="ECO:0000256" key="2">
    <source>
        <dbReference type="RuleBase" id="RU364082"/>
    </source>
</evidence>
<sequence>MTRLMVTGATGHLGRRVAARAAAAGWAVTGTYLSRPGEHADEQLDVRDADAVRKSVERIRPAVVVHAAAGRDRDDWRTNADGAAHVAVACAAAGVRLVHVSSDAVFSGRAVDYDESAEPDPVYRYGASKAAAETAVRAVVPTAAVVRTSLIVGGGDGGHETLTHDLVAGRVTGALFTDQIRRPVHVDDLADALLELAAGDYAGVLNVAGADVLSRYDLGVLVARRDGLDPAAIPAARAADVRPGLPTDVRLRTERAAALLRTRLRGAQEFMTAAF</sequence>
<name>A0ABY5VN35_9ACTN</name>
<comment type="similarity">
    <text evidence="1 2">Belongs to the dTDP-4-dehydrorhamnose reductase family.</text>
</comment>
<keyword evidence="2" id="KW-0560">Oxidoreductase</keyword>
<dbReference type="Gene3D" id="3.40.50.720">
    <property type="entry name" value="NAD(P)-binding Rossmann-like Domain"/>
    <property type="match status" value="1"/>
</dbReference>
<dbReference type="InterPro" id="IPR036291">
    <property type="entry name" value="NAD(P)-bd_dom_sf"/>
</dbReference>
<dbReference type="PANTHER" id="PTHR10491">
    <property type="entry name" value="DTDP-4-DEHYDRORHAMNOSE REDUCTASE"/>
    <property type="match status" value="1"/>
</dbReference>
<dbReference type="Proteomes" id="UP001059617">
    <property type="component" value="Chromosome"/>
</dbReference>
<feature type="domain" description="RmlD-like substrate binding" evidence="3">
    <location>
        <begin position="3"/>
        <end position="263"/>
    </location>
</feature>
<reference evidence="4" key="2">
    <citation type="submission" date="2022-09" db="EMBL/GenBank/DDBJ databases">
        <title>Biosynthetic gene clusters of Dactylosporangioum fulvum.</title>
        <authorList>
            <person name="Caradec T."/>
        </authorList>
    </citation>
    <scope>NUCLEOTIDE SEQUENCE</scope>
    <source>
        <strain evidence="4">NRRL B-16292</strain>
    </source>
</reference>
<protein>
    <recommendedName>
        <fullName evidence="2">dTDP-4-dehydrorhamnose reductase</fullName>
        <ecNumber evidence="2">1.1.1.133</ecNumber>
    </recommendedName>
</protein>
<dbReference type="RefSeq" id="WP_259855557.1">
    <property type="nucleotide sequence ID" value="NZ_CP073720.1"/>
</dbReference>
<dbReference type="Pfam" id="PF04321">
    <property type="entry name" value="RmlD_sub_bind"/>
    <property type="match status" value="1"/>
</dbReference>
<accession>A0ABY5VN35</accession>
<dbReference type="EMBL" id="CP073720">
    <property type="protein sequence ID" value="UWP78454.1"/>
    <property type="molecule type" value="Genomic_DNA"/>
</dbReference>
<evidence type="ECO:0000256" key="1">
    <source>
        <dbReference type="ARBA" id="ARBA00010944"/>
    </source>
</evidence>
<dbReference type="InterPro" id="IPR005913">
    <property type="entry name" value="dTDP_dehydrorham_reduct"/>
</dbReference>
<dbReference type="EC" id="1.1.1.133" evidence="2"/>
<gene>
    <name evidence="4" type="ORF">Dfulv_25030</name>
</gene>
<evidence type="ECO:0000259" key="3">
    <source>
        <dbReference type="Pfam" id="PF04321"/>
    </source>
</evidence>
<comment type="pathway">
    <text evidence="2">Carbohydrate biosynthesis; dTDP-L-rhamnose biosynthesis.</text>
</comment>
<reference evidence="4" key="1">
    <citation type="submission" date="2021-04" db="EMBL/GenBank/DDBJ databases">
        <authorList>
            <person name="Hartkoorn R.C."/>
            <person name="Beaudoing E."/>
            <person name="Hot D."/>
        </authorList>
    </citation>
    <scope>NUCLEOTIDE SEQUENCE</scope>
    <source>
        <strain evidence="4">NRRL B-16292</strain>
    </source>
</reference>
<proteinExistence type="inferred from homology"/>
<evidence type="ECO:0000313" key="5">
    <source>
        <dbReference type="Proteomes" id="UP001059617"/>
    </source>
</evidence>
<dbReference type="InterPro" id="IPR029903">
    <property type="entry name" value="RmlD-like-bd"/>
</dbReference>
<organism evidence="4 5">
    <name type="scientific">Dactylosporangium fulvum</name>
    <dbReference type="NCBI Taxonomy" id="53359"/>
    <lineage>
        <taxon>Bacteria</taxon>
        <taxon>Bacillati</taxon>
        <taxon>Actinomycetota</taxon>
        <taxon>Actinomycetes</taxon>
        <taxon>Micromonosporales</taxon>
        <taxon>Micromonosporaceae</taxon>
        <taxon>Dactylosporangium</taxon>
    </lineage>
</organism>
<keyword evidence="5" id="KW-1185">Reference proteome</keyword>
<comment type="function">
    <text evidence="2">Catalyzes the reduction of dTDP-6-deoxy-L-lyxo-4-hexulose to yield dTDP-L-rhamnose.</text>
</comment>
<keyword evidence="2" id="KW-0521">NADP</keyword>
<evidence type="ECO:0000313" key="4">
    <source>
        <dbReference type="EMBL" id="UWP78454.1"/>
    </source>
</evidence>